<evidence type="ECO:0000313" key="6">
    <source>
        <dbReference type="Ensembl" id="ENSEBUP00000011263.1"/>
    </source>
</evidence>
<feature type="domain" description="BHLH" evidence="5">
    <location>
        <begin position="166"/>
        <end position="218"/>
    </location>
</feature>
<dbReference type="Proteomes" id="UP000694388">
    <property type="component" value="Unplaced"/>
</dbReference>
<dbReference type="AlphaFoldDB" id="A0A8C4Q7S7"/>
<dbReference type="PROSITE" id="PS50888">
    <property type="entry name" value="BHLH"/>
    <property type="match status" value="1"/>
</dbReference>
<dbReference type="Gene3D" id="4.10.280.10">
    <property type="entry name" value="Helix-loop-helix DNA-binding domain"/>
    <property type="match status" value="1"/>
</dbReference>
<dbReference type="PANTHER" id="PTHR13864:SF15">
    <property type="entry name" value="T-CELL ACUTE LYMPHOCYTIC LEUKEMIA PROTEIN 1 HOMOLOG-RELATED"/>
    <property type="match status" value="1"/>
</dbReference>
<evidence type="ECO:0000256" key="4">
    <source>
        <dbReference type="SAM" id="MobiDB-lite"/>
    </source>
</evidence>
<dbReference type="CDD" id="cd11413">
    <property type="entry name" value="bHLH_TS_TAL_LYL"/>
    <property type="match status" value="1"/>
</dbReference>
<keyword evidence="7" id="KW-1185">Reference proteome</keyword>
<proteinExistence type="predicted"/>
<accession>A0A8C4Q7S7</accession>
<dbReference type="GeneTree" id="ENSGT00940000159889"/>
<dbReference type="SMART" id="SM00353">
    <property type="entry name" value="HLH"/>
    <property type="match status" value="1"/>
</dbReference>
<feature type="compositionally biased region" description="Basic and acidic residues" evidence="4">
    <location>
        <begin position="305"/>
        <end position="318"/>
    </location>
</feature>
<dbReference type="InterPro" id="IPR036638">
    <property type="entry name" value="HLH_DNA-bd_sf"/>
</dbReference>
<sequence>MENRGAAPHPNLTNGERESRSPEHPGPPPRQPADVTASRHEDPYAARDTGHALSEINTSPRRHGRGEILTTAQRAPDAACRLQTPADGCTTPMPALVHGLSPLLSVSTQGEMVYPCLPHFPEHTLPLDSAFPAPQTAFALLQPNGLKSCSAPYEIDFHEGGPVVKTRRIFTNSRERWRQQNVNGAFQELRKLIPTHPPDKKLSKNEILRLAMRYISFLDRLLRDQASDTSTRGHVDSREGSPVRREHLQQTHQVMARDALGERANNGLTVSVAGTLEEVTSSPWSSCGSCYDGVSTSPGSTGEDADGRCRESSMRLAR</sequence>
<feature type="region of interest" description="Disordered" evidence="4">
    <location>
        <begin position="1"/>
        <end position="66"/>
    </location>
</feature>
<dbReference type="FunFam" id="4.10.280.10:FF:000015">
    <property type="entry name" value="T-cell acute lymphocytic leukemia 1"/>
    <property type="match status" value="1"/>
</dbReference>
<feature type="compositionally biased region" description="Polar residues" evidence="4">
    <location>
        <begin position="281"/>
        <end position="300"/>
    </location>
</feature>
<evidence type="ECO:0000256" key="1">
    <source>
        <dbReference type="ARBA" id="ARBA00023015"/>
    </source>
</evidence>
<feature type="compositionally biased region" description="Basic and acidic residues" evidence="4">
    <location>
        <begin position="37"/>
        <end position="50"/>
    </location>
</feature>
<dbReference type="GO" id="GO:0046983">
    <property type="term" value="F:protein dimerization activity"/>
    <property type="evidence" value="ECO:0007669"/>
    <property type="project" value="InterPro"/>
</dbReference>
<name>A0A8C4Q7S7_EPTBU</name>
<evidence type="ECO:0000256" key="3">
    <source>
        <dbReference type="ARBA" id="ARBA00023163"/>
    </source>
</evidence>
<organism evidence="6 7">
    <name type="scientific">Eptatretus burgeri</name>
    <name type="common">Inshore hagfish</name>
    <dbReference type="NCBI Taxonomy" id="7764"/>
    <lineage>
        <taxon>Eukaryota</taxon>
        <taxon>Metazoa</taxon>
        <taxon>Chordata</taxon>
        <taxon>Craniata</taxon>
        <taxon>Vertebrata</taxon>
        <taxon>Cyclostomata</taxon>
        <taxon>Myxini</taxon>
        <taxon>Myxiniformes</taxon>
        <taxon>Myxinidae</taxon>
        <taxon>Eptatretinae</taxon>
        <taxon>Eptatretus</taxon>
    </lineage>
</organism>
<reference evidence="6" key="2">
    <citation type="submission" date="2025-09" db="UniProtKB">
        <authorList>
            <consortium name="Ensembl"/>
        </authorList>
    </citation>
    <scope>IDENTIFICATION</scope>
</reference>
<keyword evidence="3" id="KW-0804">Transcription</keyword>
<dbReference type="InterPro" id="IPR011598">
    <property type="entry name" value="bHLH_dom"/>
</dbReference>
<keyword evidence="1" id="KW-0805">Transcription regulation</keyword>
<keyword evidence="2" id="KW-0238">DNA-binding</keyword>
<feature type="region of interest" description="Disordered" evidence="4">
    <location>
        <begin position="281"/>
        <end position="318"/>
    </location>
</feature>
<dbReference type="Pfam" id="PF00010">
    <property type="entry name" value="HLH"/>
    <property type="match status" value="1"/>
</dbReference>
<evidence type="ECO:0000256" key="2">
    <source>
        <dbReference type="ARBA" id="ARBA00023125"/>
    </source>
</evidence>
<dbReference type="PANTHER" id="PTHR13864">
    <property type="entry name" value="T-CELL ACUTE LYMPHOCYTIC LEUKEMIA/STEM CELL LEUKEMIA-RELATED"/>
    <property type="match status" value="1"/>
</dbReference>
<reference evidence="6" key="1">
    <citation type="submission" date="2025-08" db="UniProtKB">
        <authorList>
            <consortium name="Ensembl"/>
        </authorList>
    </citation>
    <scope>IDENTIFICATION</scope>
</reference>
<feature type="region of interest" description="Disordered" evidence="4">
    <location>
        <begin position="227"/>
        <end position="247"/>
    </location>
</feature>
<dbReference type="Ensembl" id="ENSEBUT00000011828.1">
    <property type="protein sequence ID" value="ENSEBUP00000011263.1"/>
    <property type="gene ID" value="ENSEBUG00000007238.1"/>
</dbReference>
<protein>
    <submittedName>
        <fullName evidence="6">T-cell acute lymphocytic leukemia 1</fullName>
    </submittedName>
</protein>
<dbReference type="InterPro" id="IPR040238">
    <property type="entry name" value="TAL-like"/>
</dbReference>
<dbReference type="GO" id="GO:0000978">
    <property type="term" value="F:RNA polymerase II cis-regulatory region sequence-specific DNA binding"/>
    <property type="evidence" value="ECO:0007669"/>
    <property type="project" value="TreeGrafter"/>
</dbReference>
<evidence type="ECO:0000313" key="7">
    <source>
        <dbReference type="Proteomes" id="UP000694388"/>
    </source>
</evidence>
<dbReference type="GO" id="GO:0000981">
    <property type="term" value="F:DNA-binding transcription factor activity, RNA polymerase II-specific"/>
    <property type="evidence" value="ECO:0007669"/>
    <property type="project" value="InterPro"/>
</dbReference>
<dbReference type="SUPFAM" id="SSF47459">
    <property type="entry name" value="HLH, helix-loop-helix DNA-binding domain"/>
    <property type="match status" value="1"/>
</dbReference>
<evidence type="ECO:0000259" key="5">
    <source>
        <dbReference type="PROSITE" id="PS50888"/>
    </source>
</evidence>